<evidence type="ECO:0000256" key="1">
    <source>
        <dbReference type="SAM" id="Phobius"/>
    </source>
</evidence>
<dbReference type="RefSeq" id="WP_307326159.1">
    <property type="nucleotide sequence ID" value="NZ_JAUSUG010000009.1"/>
</dbReference>
<accession>A0ABT9ZW87</accession>
<gene>
    <name evidence="2" type="ORF">J2S74_002597</name>
</gene>
<feature type="transmembrane region" description="Helical" evidence="1">
    <location>
        <begin position="72"/>
        <end position="90"/>
    </location>
</feature>
<comment type="caution">
    <text evidence="2">The sequence shown here is derived from an EMBL/GenBank/DDBJ whole genome shotgun (WGS) entry which is preliminary data.</text>
</comment>
<sequence length="137" mass="15205">MNRSKSYRLLIVLLFFAFISLISRSLIYLIISLTIAILIILLLSKDIRKKGSTTRVGKETPPTEGKPQKGQVTNFILLIGGIVLIAYGITGYFHTGSTFAQFGLMINDPFFLILAMAIGGLITIYSFIVLLKKYLEA</sequence>
<protein>
    <submittedName>
        <fullName evidence="2">Uncharacterized protein</fullName>
    </submittedName>
</protein>
<organism evidence="2 3">
    <name type="scientific">Evansella vedderi</name>
    <dbReference type="NCBI Taxonomy" id="38282"/>
    <lineage>
        <taxon>Bacteria</taxon>
        <taxon>Bacillati</taxon>
        <taxon>Bacillota</taxon>
        <taxon>Bacilli</taxon>
        <taxon>Bacillales</taxon>
        <taxon>Bacillaceae</taxon>
        <taxon>Evansella</taxon>
    </lineage>
</organism>
<name>A0ABT9ZW87_9BACI</name>
<feature type="transmembrane region" description="Helical" evidence="1">
    <location>
        <begin position="28"/>
        <end position="44"/>
    </location>
</feature>
<feature type="transmembrane region" description="Helical" evidence="1">
    <location>
        <begin position="7"/>
        <end position="22"/>
    </location>
</feature>
<reference evidence="2 3" key="1">
    <citation type="submission" date="2023-07" db="EMBL/GenBank/DDBJ databases">
        <title>Genomic Encyclopedia of Type Strains, Phase IV (KMG-IV): sequencing the most valuable type-strain genomes for metagenomic binning, comparative biology and taxonomic classification.</title>
        <authorList>
            <person name="Goeker M."/>
        </authorList>
    </citation>
    <scope>NUCLEOTIDE SEQUENCE [LARGE SCALE GENOMIC DNA]</scope>
    <source>
        <strain evidence="2 3">DSM 9768</strain>
    </source>
</reference>
<keyword evidence="3" id="KW-1185">Reference proteome</keyword>
<keyword evidence="1" id="KW-1133">Transmembrane helix</keyword>
<evidence type="ECO:0000313" key="3">
    <source>
        <dbReference type="Proteomes" id="UP001230005"/>
    </source>
</evidence>
<dbReference type="Proteomes" id="UP001230005">
    <property type="component" value="Unassembled WGS sequence"/>
</dbReference>
<keyword evidence="1" id="KW-0812">Transmembrane</keyword>
<dbReference type="EMBL" id="JAUSUG010000009">
    <property type="protein sequence ID" value="MDQ0255215.1"/>
    <property type="molecule type" value="Genomic_DNA"/>
</dbReference>
<keyword evidence="1" id="KW-0472">Membrane</keyword>
<proteinExistence type="predicted"/>
<feature type="transmembrane region" description="Helical" evidence="1">
    <location>
        <begin position="110"/>
        <end position="131"/>
    </location>
</feature>
<evidence type="ECO:0000313" key="2">
    <source>
        <dbReference type="EMBL" id="MDQ0255215.1"/>
    </source>
</evidence>